<proteinExistence type="predicted"/>
<evidence type="ECO:0000313" key="1">
    <source>
        <dbReference type="EMBL" id="EFF72944.1"/>
    </source>
</evidence>
<dbReference type="OrthoDB" id="9156914at2"/>
<protein>
    <submittedName>
        <fullName evidence="1">Uncharacterized protein</fullName>
    </submittedName>
</protein>
<sequence>MMNLYARIDDGQVVEIIQPFEDVPIKDRFHPDVVRSLVDITGIQPQPTEGFLFDGSVFAAPPTEPRQDEPEEPVEG</sequence>
<dbReference type="Proteomes" id="UP000004510">
    <property type="component" value="Unassembled WGS sequence"/>
</dbReference>
<dbReference type="RefSeq" id="WP_006221863.1">
    <property type="nucleotide sequence ID" value="NZ_GG770410.1"/>
</dbReference>
<gene>
    <name evidence="1" type="ORF">HMPREF0004_5715</name>
</gene>
<dbReference type="EMBL" id="ADMS01000136">
    <property type="protein sequence ID" value="EFF72944.1"/>
    <property type="molecule type" value="Genomic_DNA"/>
</dbReference>
<dbReference type="HOGENOM" id="CLU_2646170_0_0_4"/>
<reference evidence="2" key="1">
    <citation type="submission" date="2010-03" db="EMBL/GenBank/DDBJ databases">
        <title>Complete sequence of Mobiluncus curtisii ATCC 43063.</title>
        <authorList>
            <person name="Muzny D."/>
            <person name="Qin X."/>
            <person name="Deng J."/>
            <person name="Jiang H."/>
            <person name="Liu Y."/>
            <person name="Qu J."/>
            <person name="Song X.-Z."/>
            <person name="Zhang L."/>
            <person name="Thornton R."/>
            <person name="Coyle M."/>
            <person name="Francisco L."/>
            <person name="Jackson L."/>
            <person name="Javaid M."/>
            <person name="Korchina V."/>
            <person name="Kovar C."/>
            <person name="Mata R."/>
            <person name="Mathew T."/>
            <person name="Ngo R."/>
            <person name="Nguyen L."/>
            <person name="Nguyen N."/>
            <person name="Okwuonu G."/>
            <person name="Ongeri F."/>
            <person name="Pham C."/>
            <person name="Simmons D."/>
            <person name="Wilczek-Boney K."/>
            <person name="Hale W."/>
            <person name="Jakkamsetti A."/>
            <person name="Pham P."/>
            <person name="Ruth R."/>
            <person name="San Lucas F."/>
            <person name="Warren J."/>
            <person name="Zhang J."/>
            <person name="Zhao Z."/>
            <person name="Zhou C."/>
            <person name="Zhu D."/>
            <person name="Lee S."/>
            <person name="Bess C."/>
            <person name="Blankenburg K."/>
            <person name="Forbes L."/>
            <person name="Fu Q."/>
            <person name="Gubbala S."/>
            <person name="Hirani K."/>
            <person name="Jayaseelan J.C."/>
            <person name="Lara F."/>
            <person name="Munidasa M."/>
            <person name="Palculict T."/>
            <person name="Patil S."/>
            <person name="Pu L.-L."/>
            <person name="Saada N."/>
            <person name="Tang L."/>
            <person name="Weissenberger G."/>
            <person name="Zhu Y."/>
            <person name="Hemphill L."/>
            <person name="Shang Y."/>
            <person name="Youmans B."/>
            <person name="Ayvaz T."/>
            <person name="Ross M."/>
            <person name="Santibanez J."/>
            <person name="Aqrawi P."/>
            <person name="Gross S."/>
            <person name="Joshi V."/>
            <person name="Fowler G."/>
            <person name="Nazareth L."/>
            <person name="Reid J."/>
            <person name="Worley K."/>
            <person name="Petrosino J."/>
            <person name="Highlander S."/>
            <person name="Gibbs R."/>
            <person name="Gibbs R."/>
        </authorList>
    </citation>
    <scope>NUCLEOTIDE SEQUENCE [LARGE SCALE GENOMIC DNA]</scope>
    <source>
        <strain evidence="2">ATCC 43553</strain>
    </source>
</reference>
<dbReference type="AlphaFoldDB" id="D4XJR8"/>
<accession>D4XJR8</accession>
<organism evidence="1 2">
    <name type="scientific">Achromobacter piechaudii ATCC 43553</name>
    <dbReference type="NCBI Taxonomy" id="742159"/>
    <lineage>
        <taxon>Bacteria</taxon>
        <taxon>Pseudomonadati</taxon>
        <taxon>Pseudomonadota</taxon>
        <taxon>Betaproteobacteria</taxon>
        <taxon>Burkholderiales</taxon>
        <taxon>Alcaligenaceae</taxon>
        <taxon>Achromobacter</taxon>
    </lineage>
</organism>
<comment type="caution">
    <text evidence="1">The sequence shown here is derived from an EMBL/GenBank/DDBJ whole genome shotgun (WGS) entry which is preliminary data.</text>
</comment>
<name>D4XJR8_9BURK</name>
<evidence type="ECO:0000313" key="2">
    <source>
        <dbReference type="Proteomes" id="UP000004510"/>
    </source>
</evidence>